<dbReference type="HAMAP" id="MF_00201">
    <property type="entry name" value="RecO"/>
    <property type="match status" value="1"/>
</dbReference>
<dbReference type="GO" id="GO:0006310">
    <property type="term" value="P:DNA recombination"/>
    <property type="evidence" value="ECO:0007669"/>
    <property type="project" value="UniProtKB-UniRule"/>
</dbReference>
<evidence type="ECO:0000313" key="9">
    <source>
        <dbReference type="EMBL" id="TYC62051.1"/>
    </source>
</evidence>
<evidence type="ECO:0000256" key="5">
    <source>
        <dbReference type="ARBA" id="ARBA00023204"/>
    </source>
</evidence>
<evidence type="ECO:0000256" key="6">
    <source>
        <dbReference type="ARBA" id="ARBA00033409"/>
    </source>
</evidence>
<keyword evidence="5 7" id="KW-0234">DNA repair</keyword>
<dbReference type="NCBIfam" id="TIGR00613">
    <property type="entry name" value="reco"/>
    <property type="match status" value="1"/>
</dbReference>
<keyword evidence="4 7" id="KW-0233">DNA recombination</keyword>
<evidence type="ECO:0000259" key="8">
    <source>
        <dbReference type="Pfam" id="PF11967"/>
    </source>
</evidence>
<dbReference type="InterPro" id="IPR012340">
    <property type="entry name" value="NA-bd_OB-fold"/>
</dbReference>
<dbReference type="PANTHER" id="PTHR33991:SF1">
    <property type="entry name" value="DNA REPAIR PROTEIN RECO"/>
    <property type="match status" value="1"/>
</dbReference>
<evidence type="ECO:0000256" key="4">
    <source>
        <dbReference type="ARBA" id="ARBA00023172"/>
    </source>
</evidence>
<dbReference type="Proteomes" id="UP000389128">
    <property type="component" value="Unassembled WGS sequence"/>
</dbReference>
<dbReference type="Gene3D" id="2.40.50.140">
    <property type="entry name" value="Nucleic acid-binding proteins"/>
    <property type="match status" value="1"/>
</dbReference>
<dbReference type="PANTHER" id="PTHR33991">
    <property type="entry name" value="DNA REPAIR PROTEIN RECO"/>
    <property type="match status" value="1"/>
</dbReference>
<evidence type="ECO:0000256" key="3">
    <source>
        <dbReference type="ARBA" id="ARBA00022763"/>
    </source>
</evidence>
<evidence type="ECO:0000256" key="7">
    <source>
        <dbReference type="HAMAP-Rule" id="MF_00201"/>
    </source>
</evidence>
<feature type="domain" description="DNA replication/recombination mediator RecO N-terminal" evidence="8">
    <location>
        <begin position="9"/>
        <end position="80"/>
    </location>
</feature>
<dbReference type="SUPFAM" id="SSF50249">
    <property type="entry name" value="Nucleic acid-binding proteins"/>
    <property type="match status" value="1"/>
</dbReference>
<dbReference type="OrthoDB" id="9804792at2"/>
<dbReference type="Pfam" id="PF02565">
    <property type="entry name" value="RecO_C"/>
    <property type="match status" value="1"/>
</dbReference>
<dbReference type="SUPFAM" id="SSF57863">
    <property type="entry name" value="ArfGap/RecO-like zinc finger"/>
    <property type="match status" value="1"/>
</dbReference>
<dbReference type="Pfam" id="PF11967">
    <property type="entry name" value="RecO_N"/>
    <property type="match status" value="1"/>
</dbReference>
<reference evidence="9 10" key="1">
    <citation type="submission" date="2019-01" db="EMBL/GenBank/DDBJ databases">
        <title>Zoogloea oleivorans genome sequencing and assembly.</title>
        <authorList>
            <person name="Tancsics A."/>
            <person name="Farkas M."/>
            <person name="Kriszt B."/>
            <person name="Maroti G."/>
            <person name="Horvath B."/>
        </authorList>
    </citation>
    <scope>NUCLEOTIDE SEQUENCE [LARGE SCALE GENOMIC DNA]</scope>
    <source>
        <strain evidence="9 10">Buc</strain>
    </source>
</reference>
<keyword evidence="3 7" id="KW-0227">DNA damage</keyword>
<dbReference type="EMBL" id="SDKK01000001">
    <property type="protein sequence ID" value="TYC62051.1"/>
    <property type="molecule type" value="Genomic_DNA"/>
</dbReference>
<proteinExistence type="inferred from homology"/>
<gene>
    <name evidence="7 9" type="primary">recO</name>
    <name evidence="9" type="ORF">ETQ85_00350</name>
</gene>
<dbReference type="Gene3D" id="1.20.1440.120">
    <property type="entry name" value="Recombination protein O, C-terminal domain"/>
    <property type="match status" value="1"/>
</dbReference>
<dbReference type="InterPro" id="IPR037278">
    <property type="entry name" value="ARFGAP/RecO"/>
</dbReference>
<dbReference type="RefSeq" id="WP_148577142.1">
    <property type="nucleotide sequence ID" value="NZ_SDKK01000001.1"/>
</dbReference>
<protein>
    <recommendedName>
        <fullName evidence="2 7">DNA repair protein RecO</fullName>
    </recommendedName>
    <alternativeName>
        <fullName evidence="6 7">Recombination protein O</fullName>
    </alternativeName>
</protein>
<evidence type="ECO:0000256" key="2">
    <source>
        <dbReference type="ARBA" id="ARBA00021310"/>
    </source>
</evidence>
<dbReference type="GO" id="GO:0043590">
    <property type="term" value="C:bacterial nucleoid"/>
    <property type="evidence" value="ECO:0007669"/>
    <property type="project" value="TreeGrafter"/>
</dbReference>
<dbReference type="InterPro" id="IPR003717">
    <property type="entry name" value="RecO"/>
</dbReference>
<accession>A0A6C2D825</accession>
<keyword evidence="10" id="KW-1185">Reference proteome</keyword>
<dbReference type="InterPro" id="IPR022572">
    <property type="entry name" value="DNA_rep/recomb_RecO_N"/>
</dbReference>
<comment type="similarity">
    <text evidence="1 7">Belongs to the RecO family.</text>
</comment>
<dbReference type="AlphaFoldDB" id="A0A6C2D825"/>
<comment type="caution">
    <text evidence="9">The sequence shown here is derived from an EMBL/GenBank/DDBJ whole genome shotgun (WGS) entry which is preliminary data.</text>
</comment>
<organism evidence="9 10">
    <name type="scientific">Zoogloea oleivorans</name>
    <dbReference type="NCBI Taxonomy" id="1552750"/>
    <lineage>
        <taxon>Bacteria</taxon>
        <taxon>Pseudomonadati</taxon>
        <taxon>Pseudomonadota</taxon>
        <taxon>Betaproteobacteria</taxon>
        <taxon>Rhodocyclales</taxon>
        <taxon>Zoogloeaceae</taxon>
        <taxon>Zoogloea</taxon>
    </lineage>
</organism>
<evidence type="ECO:0000313" key="10">
    <source>
        <dbReference type="Proteomes" id="UP000389128"/>
    </source>
</evidence>
<name>A0A6C2D825_9RHOO</name>
<dbReference type="GO" id="GO:0006302">
    <property type="term" value="P:double-strand break repair"/>
    <property type="evidence" value="ECO:0007669"/>
    <property type="project" value="TreeGrafter"/>
</dbReference>
<dbReference type="InterPro" id="IPR042242">
    <property type="entry name" value="RecO_C"/>
</dbReference>
<comment type="function">
    <text evidence="7">Involved in DNA repair and RecF pathway recombination.</text>
</comment>
<sequence>MSARQRVDQQPGFVLHSYPYRETSLIVEVFSRDFGRIGLVAKGARRPMSQLRGVLMAFQPLLIDWSGGGEMKTLVRAEWLGGQPLLGGQALLCAYYANELLMRLMPREDSHPELHRAYGEALRALAANESQEVVLRRFELALLQELGYGLCLDADADGVPVRPDGHYAYIIEQGAVSLDEYGIDDPSVVSGKTLLDMACGDFRDAETLAQSKALMRRLIQHYLGGQVLQSRRVFTELFAFPGDPS</sequence>
<evidence type="ECO:0000256" key="1">
    <source>
        <dbReference type="ARBA" id="ARBA00007452"/>
    </source>
</evidence>